<proteinExistence type="predicted"/>
<dbReference type="Proteomes" id="UP000065807">
    <property type="component" value="Chromosome"/>
</dbReference>
<feature type="transmembrane region" description="Helical" evidence="1">
    <location>
        <begin position="12"/>
        <end position="31"/>
    </location>
</feature>
<dbReference type="EMBL" id="AP014924">
    <property type="protein sequence ID" value="BAS29194.1"/>
    <property type="molecule type" value="Genomic_DNA"/>
</dbReference>
<keyword evidence="3" id="KW-1185">Reference proteome</keyword>
<feature type="transmembrane region" description="Helical" evidence="1">
    <location>
        <begin position="51"/>
        <end position="71"/>
    </location>
</feature>
<feature type="transmembrane region" description="Helical" evidence="1">
    <location>
        <begin position="109"/>
        <end position="130"/>
    </location>
</feature>
<dbReference type="AlphaFoldDB" id="A0A0K2SQW6"/>
<accession>A0A0K2SQW6</accession>
<keyword evidence="1" id="KW-0472">Membrane</keyword>
<name>A0A0K2SQW6_LIMPI</name>
<evidence type="ECO:0000313" key="2">
    <source>
        <dbReference type="EMBL" id="BAS29194.1"/>
    </source>
</evidence>
<keyword evidence="1" id="KW-0812">Transmembrane</keyword>
<evidence type="ECO:0000256" key="1">
    <source>
        <dbReference type="SAM" id="Phobius"/>
    </source>
</evidence>
<evidence type="ECO:0000313" key="3">
    <source>
        <dbReference type="Proteomes" id="UP000065807"/>
    </source>
</evidence>
<sequence>MRIDFVRAGLAGLAGTVAFDLVGLILGRGWWDIPQLLGMKLGGGLGMGVLAHYINGVLIAAIFAGIAPSLWGSRWARALLFMTVQTVFGVGLFMMPLLDMGIMGLNAGLAMPVVGMMRHWAYGVVVAWLYPLPEAVLQGRSAGAGARAGSTGR</sequence>
<dbReference type="KEGG" id="lpil:LIP_3382"/>
<reference evidence="3" key="2">
    <citation type="journal article" date="2016" name="Int. J. Syst. Evol. Microbiol.">
        <title>Complete genome sequence and cell structure of Limnochorda pilosa, a Gram-negative spore-former within the phylum Firmicutes.</title>
        <authorList>
            <person name="Watanabe M."/>
            <person name="Kojima H."/>
            <person name="Fukui M."/>
        </authorList>
    </citation>
    <scope>NUCLEOTIDE SEQUENCE [LARGE SCALE GENOMIC DNA]</scope>
    <source>
        <strain evidence="3">HC45</strain>
    </source>
</reference>
<organism evidence="2 3">
    <name type="scientific">Limnochorda pilosa</name>
    <dbReference type="NCBI Taxonomy" id="1555112"/>
    <lineage>
        <taxon>Bacteria</taxon>
        <taxon>Bacillati</taxon>
        <taxon>Bacillota</taxon>
        <taxon>Limnochordia</taxon>
        <taxon>Limnochordales</taxon>
        <taxon>Limnochordaceae</taxon>
        <taxon>Limnochorda</taxon>
    </lineage>
</organism>
<dbReference type="PATRIC" id="fig|1555112.3.peg.3418"/>
<reference evidence="3" key="1">
    <citation type="submission" date="2015-07" db="EMBL/GenBank/DDBJ databases">
        <title>Complete genome sequence and phylogenetic analysis of Limnochorda pilosa.</title>
        <authorList>
            <person name="Watanabe M."/>
            <person name="Kojima H."/>
            <person name="Fukui M."/>
        </authorList>
    </citation>
    <scope>NUCLEOTIDE SEQUENCE [LARGE SCALE GENOMIC DNA]</scope>
    <source>
        <strain evidence="3">HC45</strain>
    </source>
</reference>
<dbReference type="RefSeq" id="WP_068140644.1">
    <property type="nucleotide sequence ID" value="NZ_AP014924.1"/>
</dbReference>
<keyword evidence="1" id="KW-1133">Transmembrane helix</keyword>
<gene>
    <name evidence="2" type="ORF">LIP_3382</name>
</gene>
<protein>
    <submittedName>
        <fullName evidence="2">Uncharacterized protein</fullName>
    </submittedName>
</protein>
<feature type="transmembrane region" description="Helical" evidence="1">
    <location>
        <begin position="78"/>
        <end position="97"/>
    </location>
</feature>